<dbReference type="GO" id="GO:0018279">
    <property type="term" value="P:protein N-linked glycosylation via asparagine"/>
    <property type="evidence" value="ECO:0007669"/>
    <property type="project" value="TreeGrafter"/>
</dbReference>
<evidence type="ECO:0000256" key="2">
    <source>
        <dbReference type="ARBA" id="ARBA00045874"/>
    </source>
</evidence>
<dbReference type="AlphaFoldDB" id="A0A430QTN3"/>
<dbReference type="Pfam" id="PF18404">
    <property type="entry name" value="Glyco_transf_24"/>
    <property type="match status" value="2"/>
</dbReference>
<sequence length="642" mass="74010">LLHFYFTHLPGQSLLTLGMDEPHGWMVAAIKAVQDLDNLRLVDYRSTKHLVEAVFELEYLLLEGHCVEGSMKPPRGLQFTLGPTPTTIEYDTIVMANLGYFQLKANPGAWHLNIRAGKSQKLYEISGQEHTDTSVNSKEIITLISNFRSKIIEVSVNKRAEFASESMLDDSSEESNNWLNKHSEVWSTLSNYADEYCPSWLSGLKHSLASHLPWHKCTSNQETINIFSVASGHLYERLLRIMMLTVIRHTNSPVKFWFLKNYLSPTFKDFIPYMAAEYGFEYEFVQYKWPRWLHAQTEKQRIIWGYKILFLDVLFPLNVTKIIFVDADQIVRADLKELADLDLDGAPYGYTPFCDSRKEMDGFRFWKQGYWANHLAGRPYHISALYVVDLTRFRRLAAGDRLRGQYHGLSQDPNSLSNLDQDLPNNMIHQVSLFAIVRADLKELADLDLDGAPYGYTPFCDSRKEMDGFRFWKQGYWANHLAGRPYHISALYVVDLTRFRRLAAGDRLRGQYHGLSQDPNSLSNLDQDLPNNMIHQVPIKSLPQEWLWCETWCSDESLAKAKTIDLCNNPRTKEPKLTAAMRIAPEWVDYDREIKKLWKRVYLSTESSSSSTGKTSATEFSTVPTTSELPYFKESPVEDSKI</sequence>
<comment type="function">
    <text evidence="2">Recognizes glycoproteins with minor folding defects. Reglucosylates single N-glycans near the misfolded part of the protein, thus providing quality control for protein folding in the endoplasmic reticulum. Reglucosylated proteins are recognized by calreticulin for recycling to the endoplasmic reticulum and refolding or degradation.</text>
</comment>
<dbReference type="InterPro" id="IPR009448">
    <property type="entry name" value="UDP-g_GGtrans"/>
</dbReference>
<feature type="domain" description="Glucosyltransferase 24 catalytic" evidence="4">
    <location>
        <begin position="436"/>
        <end position="597"/>
    </location>
</feature>
<dbReference type="InterPro" id="IPR040497">
    <property type="entry name" value="Glyco_transf_24"/>
</dbReference>
<gene>
    <name evidence="5" type="ORF">DC041_0003473</name>
</gene>
<dbReference type="EMBL" id="QMKO01000658">
    <property type="protein sequence ID" value="RTG91065.1"/>
    <property type="molecule type" value="Genomic_DNA"/>
</dbReference>
<dbReference type="Gene3D" id="3.90.550.10">
    <property type="entry name" value="Spore Coat Polysaccharide Biosynthesis Protein SpsA, Chain A"/>
    <property type="match status" value="2"/>
</dbReference>
<evidence type="ECO:0000256" key="3">
    <source>
        <dbReference type="ARBA" id="ARBA00048456"/>
    </source>
</evidence>
<reference evidence="5 6" key="1">
    <citation type="journal article" date="2019" name="PLoS Pathog.">
        <title>Genome sequence of the bovine parasite Schistosoma bovis Tanzania.</title>
        <authorList>
            <person name="Oey H."/>
            <person name="Zakrzewski M."/>
            <person name="Gobert G."/>
            <person name="Gravermann K."/>
            <person name="Stoye J."/>
            <person name="Jones M."/>
            <person name="Mcmanus D."/>
            <person name="Krause L."/>
        </authorList>
    </citation>
    <scope>NUCLEOTIDE SEQUENCE [LARGE SCALE GENOMIC DNA]</scope>
    <source>
        <strain evidence="5 6">TAN1997</strain>
    </source>
</reference>
<evidence type="ECO:0000256" key="1">
    <source>
        <dbReference type="ARBA" id="ARBA00001913"/>
    </source>
</evidence>
<evidence type="ECO:0000313" key="5">
    <source>
        <dbReference type="EMBL" id="RTG91065.1"/>
    </source>
</evidence>
<evidence type="ECO:0000259" key="4">
    <source>
        <dbReference type="Pfam" id="PF18404"/>
    </source>
</evidence>
<comment type="catalytic activity">
    <reaction evidence="3">
        <text>N(4)-(alpha-D-Man-(1-&gt;2)-alpha-D-Man-(1-&gt;2)-alpha-D-Man-(1-&gt;3)-[alpha-D-Man-(1-&gt;2)-alpha-D-Man-(1-&gt;3)-[alpha-D-Man-(1-&gt;2)-alpha-D-Man-(1-&gt;6)]-alpha-D-Man-(1-&gt;6)]-beta-D-Man-(1-&gt;4)-beta-D-GlcNAc-(1-&gt;4)-beta-D-GlcNAc)-L-asparaginyl-[protein] (N-glucan mannose isomer 9A1,2,3B1,2,3) + UDP-alpha-D-glucose = N(4)-(alpha-D-Glc-(1-&gt;3)-alpha-D-Man-(1-&gt;2)-alpha-D-Man-(1-&gt;2)-alpha-D-Man-(1-&gt;3)-[alpha-D-Man-(1-&gt;2)-alpha-D-Man-(1-&gt;3)-[alpha-D-Man-(1-&gt;2)-alpha-D-Man-(1-&gt;6)]-alpha-D-Man-(1-&gt;6)]-beta-D-Man-(1-&gt;4)-beta-D-GlcNAc-(1-&gt;4)-beta-D-GlcNAc)-L-asparaginyl-[protein] + UDP + H(+)</text>
        <dbReference type="Rhea" id="RHEA:61304"/>
        <dbReference type="Rhea" id="RHEA-COMP:14356"/>
        <dbReference type="Rhea" id="RHEA-COMP:14357"/>
        <dbReference type="ChEBI" id="CHEBI:15378"/>
        <dbReference type="ChEBI" id="CHEBI:58223"/>
        <dbReference type="ChEBI" id="CHEBI:58885"/>
        <dbReference type="ChEBI" id="CHEBI:59080"/>
        <dbReference type="ChEBI" id="CHEBI:139493"/>
    </reaction>
</comment>
<dbReference type="Pfam" id="PF06427">
    <property type="entry name" value="UDP-g_GGTase"/>
    <property type="match status" value="1"/>
</dbReference>
<comment type="cofactor">
    <cofactor evidence="1">
        <name>Ca(2+)</name>
        <dbReference type="ChEBI" id="CHEBI:29108"/>
    </cofactor>
</comment>
<dbReference type="CDD" id="cd06432">
    <property type="entry name" value="GT8_HUGT1_C_like"/>
    <property type="match status" value="1"/>
</dbReference>
<dbReference type="Proteomes" id="UP000290809">
    <property type="component" value="Unassembled WGS sequence"/>
</dbReference>
<dbReference type="GO" id="GO:0051082">
    <property type="term" value="F:unfolded protein binding"/>
    <property type="evidence" value="ECO:0007669"/>
    <property type="project" value="TreeGrafter"/>
</dbReference>
<dbReference type="PANTHER" id="PTHR11226:SF0">
    <property type="entry name" value="UDP-GLUCOSE:GLYCOPROTEIN GLUCOSYLTRANSFERASE"/>
    <property type="match status" value="1"/>
</dbReference>
<dbReference type="SUPFAM" id="SSF53448">
    <property type="entry name" value="Nucleotide-diphospho-sugar transferases"/>
    <property type="match status" value="2"/>
</dbReference>
<dbReference type="GO" id="GO:0005783">
    <property type="term" value="C:endoplasmic reticulum"/>
    <property type="evidence" value="ECO:0007669"/>
    <property type="project" value="TreeGrafter"/>
</dbReference>
<organism evidence="5 6">
    <name type="scientific">Schistosoma bovis</name>
    <name type="common">Blood fluke</name>
    <dbReference type="NCBI Taxonomy" id="6184"/>
    <lineage>
        <taxon>Eukaryota</taxon>
        <taxon>Metazoa</taxon>
        <taxon>Spiralia</taxon>
        <taxon>Lophotrochozoa</taxon>
        <taxon>Platyhelminthes</taxon>
        <taxon>Trematoda</taxon>
        <taxon>Digenea</taxon>
        <taxon>Strigeidida</taxon>
        <taxon>Schistosomatoidea</taxon>
        <taxon>Schistosomatidae</taxon>
        <taxon>Schistosoma</taxon>
    </lineage>
</organism>
<evidence type="ECO:0000313" key="6">
    <source>
        <dbReference type="Proteomes" id="UP000290809"/>
    </source>
</evidence>
<keyword evidence="6" id="KW-1185">Reference proteome</keyword>
<proteinExistence type="predicted"/>
<feature type="non-terminal residue" evidence="5">
    <location>
        <position position="1"/>
    </location>
</feature>
<comment type="caution">
    <text evidence="5">The sequence shown here is derived from an EMBL/GenBank/DDBJ whole genome shotgun (WGS) entry which is preliminary data.</text>
</comment>
<name>A0A430QTN3_SCHBO</name>
<dbReference type="STRING" id="6184.A0A430QTN3"/>
<dbReference type="InterPro" id="IPR029044">
    <property type="entry name" value="Nucleotide-diphossugar_trans"/>
</dbReference>
<feature type="non-terminal residue" evidence="5">
    <location>
        <position position="642"/>
    </location>
</feature>
<dbReference type="GO" id="GO:0003980">
    <property type="term" value="F:UDP-glucose:glycoprotein glucosyltransferase activity"/>
    <property type="evidence" value="ECO:0007669"/>
    <property type="project" value="InterPro"/>
</dbReference>
<accession>A0A430QTN3</accession>
<keyword evidence="5" id="KW-0808">Transferase</keyword>
<feature type="domain" description="Glucosyltransferase 24 catalytic" evidence="4">
    <location>
        <begin position="224"/>
        <end position="435"/>
    </location>
</feature>
<dbReference type="PANTHER" id="PTHR11226">
    <property type="entry name" value="UDP-GLUCOSE GLYCOPROTEIN:GLUCOSYLTRANSFERASE"/>
    <property type="match status" value="1"/>
</dbReference>
<protein>
    <submittedName>
        <fullName evidence="5">UDP-glucose:glycoprotein glucosyltransferase</fullName>
    </submittedName>
</protein>
<dbReference type="GO" id="GO:0036503">
    <property type="term" value="P:ERAD pathway"/>
    <property type="evidence" value="ECO:0007669"/>
    <property type="project" value="TreeGrafter"/>
</dbReference>